<evidence type="ECO:0000313" key="2">
    <source>
        <dbReference type="Proteomes" id="UP000694892"/>
    </source>
</evidence>
<proteinExistence type="predicted"/>
<sequence length="85" mass="9447">MHQNIFLTSSAVGWVNDGMFNHICYITGSPATAAFRDGGHCTFPWRKSLKCTNASLLLLGKSHPSLVHKICFNCKKSKILIKQII</sequence>
<accession>A0A974DDJ5</accession>
<dbReference type="AlphaFoldDB" id="A0A974DDJ5"/>
<organism evidence="1 2">
    <name type="scientific">Xenopus laevis</name>
    <name type="common">African clawed frog</name>
    <dbReference type="NCBI Taxonomy" id="8355"/>
    <lineage>
        <taxon>Eukaryota</taxon>
        <taxon>Metazoa</taxon>
        <taxon>Chordata</taxon>
        <taxon>Craniata</taxon>
        <taxon>Vertebrata</taxon>
        <taxon>Euteleostomi</taxon>
        <taxon>Amphibia</taxon>
        <taxon>Batrachia</taxon>
        <taxon>Anura</taxon>
        <taxon>Pipoidea</taxon>
        <taxon>Pipidae</taxon>
        <taxon>Xenopodinae</taxon>
        <taxon>Xenopus</taxon>
        <taxon>Xenopus</taxon>
    </lineage>
</organism>
<name>A0A974DDJ5_XENLA</name>
<reference evidence="2" key="1">
    <citation type="journal article" date="2016" name="Nature">
        <title>Genome evolution in the allotetraploid frog Xenopus laevis.</title>
        <authorList>
            <person name="Session A.M."/>
            <person name="Uno Y."/>
            <person name="Kwon T."/>
            <person name="Chapman J.A."/>
            <person name="Toyoda A."/>
            <person name="Takahashi S."/>
            <person name="Fukui A."/>
            <person name="Hikosaka A."/>
            <person name="Suzuki A."/>
            <person name="Kondo M."/>
            <person name="van Heeringen S.J."/>
            <person name="Quigley I."/>
            <person name="Heinz S."/>
            <person name="Ogino H."/>
            <person name="Ochi H."/>
            <person name="Hellsten U."/>
            <person name="Lyons J.B."/>
            <person name="Simakov O."/>
            <person name="Putnam N."/>
            <person name="Stites J."/>
            <person name="Kuroki Y."/>
            <person name="Tanaka T."/>
            <person name="Michiue T."/>
            <person name="Watanabe M."/>
            <person name="Bogdanovic O."/>
            <person name="Lister R."/>
            <person name="Georgiou G."/>
            <person name="Paranjpe S.S."/>
            <person name="van Kruijsbergen I."/>
            <person name="Shu S."/>
            <person name="Carlson J."/>
            <person name="Kinoshita T."/>
            <person name="Ohta Y."/>
            <person name="Mawaribuchi S."/>
            <person name="Jenkins J."/>
            <person name="Grimwood J."/>
            <person name="Schmutz J."/>
            <person name="Mitros T."/>
            <person name="Mozaffari S.V."/>
            <person name="Suzuki Y."/>
            <person name="Haramoto Y."/>
            <person name="Yamamoto T.S."/>
            <person name="Takagi C."/>
            <person name="Heald R."/>
            <person name="Miller K."/>
            <person name="Haudenschild C."/>
            <person name="Kitzman J."/>
            <person name="Nakayama T."/>
            <person name="Izutsu Y."/>
            <person name="Robert J."/>
            <person name="Fortriede J."/>
            <person name="Burns K."/>
            <person name="Lotay V."/>
            <person name="Karimi K."/>
            <person name="Yasuoka Y."/>
            <person name="Dichmann D.S."/>
            <person name="Flajnik M.F."/>
            <person name="Houston D.W."/>
            <person name="Shendure J."/>
            <person name="DuPasquier L."/>
            <person name="Vize P.D."/>
            <person name="Zorn A.M."/>
            <person name="Ito M."/>
            <person name="Marcotte E.M."/>
            <person name="Wallingford J.B."/>
            <person name="Ito Y."/>
            <person name="Asashima M."/>
            <person name="Ueno N."/>
            <person name="Matsuda Y."/>
            <person name="Veenstra G.J."/>
            <person name="Fujiyama A."/>
            <person name="Harland R.M."/>
            <person name="Taira M."/>
            <person name="Rokhsar D.S."/>
        </authorList>
    </citation>
    <scope>NUCLEOTIDE SEQUENCE [LARGE SCALE GENOMIC DNA]</scope>
    <source>
        <strain evidence="2">J</strain>
    </source>
</reference>
<dbReference type="Proteomes" id="UP000694892">
    <property type="component" value="Chromosome 3L"/>
</dbReference>
<evidence type="ECO:0000313" key="1">
    <source>
        <dbReference type="EMBL" id="OCT89788.1"/>
    </source>
</evidence>
<protein>
    <submittedName>
        <fullName evidence="1">Uncharacterized protein</fullName>
    </submittedName>
</protein>
<gene>
    <name evidence="1" type="ORF">XELAEV_18018401mg</name>
</gene>
<dbReference type="EMBL" id="CM004470">
    <property type="protein sequence ID" value="OCT89788.1"/>
    <property type="molecule type" value="Genomic_DNA"/>
</dbReference>